<gene>
    <name evidence="25" type="ORF">HMPREF9332_00239</name>
</gene>
<keyword evidence="14" id="KW-0289">Folate biosynthesis</keyword>
<evidence type="ECO:0000313" key="26">
    <source>
        <dbReference type="Proteomes" id="UP000015993"/>
    </source>
</evidence>
<evidence type="ECO:0000256" key="7">
    <source>
        <dbReference type="ARBA" id="ARBA00013025"/>
    </source>
</evidence>
<dbReference type="PATRIC" id="fig|679199.3.peg.249"/>
<reference evidence="25 26" key="1">
    <citation type="submission" date="2011-08" db="EMBL/GenBank/DDBJ databases">
        <title>The Genome Sequence of Prevotella sp. oral taxon 302 str. F0323.</title>
        <authorList>
            <consortium name="The Broad Institute Genome Sequencing Platform"/>
            <person name="Earl A."/>
            <person name="Ward D."/>
            <person name="Feldgarden M."/>
            <person name="Gevers D."/>
            <person name="Izard J."/>
            <person name="Blanton J.M."/>
            <person name="Baranova O.V."/>
            <person name="Tanner A.C."/>
            <person name="Dewhirst F.E."/>
            <person name="Young S.K."/>
            <person name="Zeng Q."/>
            <person name="Gargeya S."/>
            <person name="Fitzgerald M."/>
            <person name="Haas B."/>
            <person name="Abouelleil A."/>
            <person name="Alvarado L."/>
            <person name="Arachchi H.M."/>
            <person name="Berlin A."/>
            <person name="Brown A."/>
            <person name="Chapman S.B."/>
            <person name="Chen Z."/>
            <person name="Dunbar C."/>
            <person name="Freedman E."/>
            <person name="Gearin G."/>
            <person name="Gellesch M."/>
            <person name="Goldberg J."/>
            <person name="Griggs A."/>
            <person name="Gujja S."/>
            <person name="Heiman D."/>
            <person name="Howarth C."/>
            <person name="Larson L."/>
            <person name="Lui A."/>
            <person name="MacDonald P.J.P."/>
            <person name="Montmayeur A."/>
            <person name="Murphy C."/>
            <person name="Neiman D."/>
            <person name="Pearson M."/>
            <person name="Priest M."/>
            <person name="Roberts A."/>
            <person name="Saif S."/>
            <person name="Shea T."/>
            <person name="Shenoy N."/>
            <person name="Sisk P."/>
            <person name="Stolte C."/>
            <person name="Sykes S."/>
            <person name="Wortman J."/>
            <person name="Nusbaum C."/>
            <person name="Birren B."/>
        </authorList>
    </citation>
    <scope>NUCLEOTIDE SEQUENCE [LARGE SCALE GENOMIC DNA]</scope>
    <source>
        <strain evidence="25 26">F0323</strain>
    </source>
</reference>
<dbReference type="eggNOG" id="COG0285">
    <property type="taxonomic scope" value="Bacteria"/>
</dbReference>
<dbReference type="RefSeq" id="WP_009346650.1">
    <property type="nucleotide sequence ID" value="NZ_JH376827.1"/>
</dbReference>
<keyword evidence="11 22" id="KW-0547">Nucleotide-binding</keyword>
<evidence type="ECO:0000256" key="10">
    <source>
        <dbReference type="ARBA" id="ARBA00022723"/>
    </source>
</evidence>
<keyword evidence="26" id="KW-1185">Reference proteome</keyword>
<evidence type="ECO:0000256" key="6">
    <source>
        <dbReference type="ARBA" id="ARBA00013023"/>
    </source>
</evidence>
<dbReference type="OrthoDB" id="9809356at2"/>
<comment type="caution">
    <text evidence="25">The sequence shown here is derived from an EMBL/GenBank/DDBJ whole genome shotgun (WGS) entry which is preliminary data.</text>
</comment>
<dbReference type="InterPro" id="IPR018109">
    <property type="entry name" value="Folylpolyglutamate_synth_CS"/>
</dbReference>
<evidence type="ECO:0000256" key="13">
    <source>
        <dbReference type="ARBA" id="ARBA00022842"/>
    </source>
</evidence>
<evidence type="ECO:0000256" key="22">
    <source>
        <dbReference type="PIRNR" id="PIRNR001563"/>
    </source>
</evidence>
<dbReference type="Gene3D" id="3.90.190.20">
    <property type="entry name" value="Mur ligase, C-terminal domain"/>
    <property type="match status" value="1"/>
</dbReference>
<evidence type="ECO:0000256" key="21">
    <source>
        <dbReference type="ARBA" id="ARBA00049161"/>
    </source>
</evidence>
<dbReference type="SUPFAM" id="SSF53623">
    <property type="entry name" value="MurD-like peptide ligases, catalytic domain"/>
    <property type="match status" value="1"/>
</dbReference>
<dbReference type="Pfam" id="PF02875">
    <property type="entry name" value="Mur_ligase_C"/>
    <property type="match status" value="1"/>
</dbReference>
<feature type="domain" description="Mur ligase C-terminal" evidence="23">
    <location>
        <begin position="297"/>
        <end position="415"/>
    </location>
</feature>
<evidence type="ECO:0000256" key="11">
    <source>
        <dbReference type="ARBA" id="ARBA00022741"/>
    </source>
</evidence>
<comment type="catalytic activity">
    <reaction evidence="20">
        <text>(6R)-5,10-methylenetetrahydrofolyl-(gamma-L-Glu)(n) + L-glutamate + ATP = (6R)-5,10-methylenetetrahydrofolyl-(gamma-L-Glu)(n+1) + ADP + phosphate + H(+)</text>
        <dbReference type="Rhea" id="RHEA:51912"/>
        <dbReference type="Rhea" id="RHEA-COMP:13257"/>
        <dbReference type="Rhea" id="RHEA-COMP:13258"/>
        <dbReference type="ChEBI" id="CHEBI:15378"/>
        <dbReference type="ChEBI" id="CHEBI:29985"/>
        <dbReference type="ChEBI" id="CHEBI:30616"/>
        <dbReference type="ChEBI" id="CHEBI:43474"/>
        <dbReference type="ChEBI" id="CHEBI:136572"/>
        <dbReference type="ChEBI" id="CHEBI:456216"/>
        <dbReference type="EC" id="6.3.2.17"/>
    </reaction>
</comment>
<evidence type="ECO:0000256" key="15">
    <source>
        <dbReference type="ARBA" id="ARBA00030048"/>
    </source>
</evidence>
<keyword evidence="9 22" id="KW-0436">Ligase</keyword>
<comment type="catalytic activity">
    <reaction evidence="18">
        <text>(6S)-5,6,7,8-tetrahydrofolyl-(gamma-L-Glu)(n) + L-glutamate + ATP = (6S)-5,6,7,8-tetrahydrofolyl-(gamma-L-Glu)(n+1) + ADP + phosphate + H(+)</text>
        <dbReference type="Rhea" id="RHEA:10580"/>
        <dbReference type="Rhea" id="RHEA-COMP:14738"/>
        <dbReference type="Rhea" id="RHEA-COMP:14740"/>
        <dbReference type="ChEBI" id="CHEBI:15378"/>
        <dbReference type="ChEBI" id="CHEBI:29985"/>
        <dbReference type="ChEBI" id="CHEBI:30616"/>
        <dbReference type="ChEBI" id="CHEBI:43474"/>
        <dbReference type="ChEBI" id="CHEBI:141005"/>
        <dbReference type="ChEBI" id="CHEBI:456216"/>
        <dbReference type="EC" id="6.3.2.17"/>
    </reaction>
</comment>
<dbReference type="Proteomes" id="UP000015993">
    <property type="component" value="Unassembled WGS sequence"/>
</dbReference>
<dbReference type="InterPro" id="IPR036565">
    <property type="entry name" value="Mur-like_cat_sf"/>
</dbReference>
<dbReference type="EC" id="6.3.2.12" evidence="6"/>
<evidence type="ECO:0000256" key="4">
    <source>
        <dbReference type="ARBA" id="ARBA00005150"/>
    </source>
</evidence>
<evidence type="ECO:0000256" key="8">
    <source>
        <dbReference type="ARBA" id="ARBA00019357"/>
    </source>
</evidence>
<evidence type="ECO:0000256" key="2">
    <source>
        <dbReference type="ARBA" id="ARBA00002714"/>
    </source>
</evidence>
<name>G5G9I8_9BACT</name>
<evidence type="ECO:0000313" key="25">
    <source>
        <dbReference type="EMBL" id="EHG24329.1"/>
    </source>
</evidence>
<comment type="pathway">
    <text evidence="4">Cofactor biosynthesis; tetrahydrofolylpolyglutamate biosynthesis.</text>
</comment>
<dbReference type="FunFam" id="3.40.1190.10:FF:000011">
    <property type="entry name" value="Folylpolyglutamate synthase/dihydrofolate synthase"/>
    <property type="match status" value="1"/>
</dbReference>
<dbReference type="PANTHER" id="PTHR11136:SF0">
    <property type="entry name" value="DIHYDROFOLATE SYNTHETASE-RELATED"/>
    <property type="match status" value="1"/>
</dbReference>
<accession>G5G9I8</accession>
<evidence type="ECO:0000256" key="1">
    <source>
        <dbReference type="ARBA" id="ARBA00001946"/>
    </source>
</evidence>
<comment type="catalytic activity">
    <reaction evidence="21">
        <text>7,8-dihydropteroate + L-glutamate + ATP = 7,8-dihydrofolate + ADP + phosphate + H(+)</text>
        <dbReference type="Rhea" id="RHEA:23584"/>
        <dbReference type="ChEBI" id="CHEBI:15378"/>
        <dbReference type="ChEBI" id="CHEBI:17839"/>
        <dbReference type="ChEBI" id="CHEBI:29985"/>
        <dbReference type="ChEBI" id="CHEBI:30616"/>
        <dbReference type="ChEBI" id="CHEBI:43474"/>
        <dbReference type="ChEBI" id="CHEBI:57451"/>
        <dbReference type="ChEBI" id="CHEBI:456216"/>
        <dbReference type="EC" id="6.3.2.12"/>
    </reaction>
</comment>
<dbReference type="HOGENOM" id="CLU_015869_1_1_10"/>
<proteinExistence type="inferred from homology"/>
<evidence type="ECO:0000256" key="5">
    <source>
        <dbReference type="ARBA" id="ARBA00008276"/>
    </source>
</evidence>
<evidence type="ECO:0000259" key="23">
    <source>
        <dbReference type="Pfam" id="PF02875"/>
    </source>
</evidence>
<comment type="similarity">
    <text evidence="5 22">Belongs to the folylpolyglutamate synthase family.</text>
</comment>
<dbReference type="Pfam" id="PF08245">
    <property type="entry name" value="Mur_ligase_M"/>
    <property type="match status" value="1"/>
</dbReference>
<evidence type="ECO:0000259" key="24">
    <source>
        <dbReference type="Pfam" id="PF08245"/>
    </source>
</evidence>
<dbReference type="PIRSF" id="PIRSF001563">
    <property type="entry name" value="Folylpolyglu_synth"/>
    <property type="match status" value="1"/>
</dbReference>
<dbReference type="STRING" id="679199.HMPREF9332_00239"/>
<protein>
    <recommendedName>
        <fullName evidence="8">Dihydrofolate synthase/folylpolyglutamate synthase</fullName>
        <ecNumber evidence="6">6.3.2.12</ecNumber>
        <ecNumber evidence="7">6.3.2.17</ecNumber>
    </recommendedName>
    <alternativeName>
        <fullName evidence="17">Folylpoly-gamma-glutamate synthetase-dihydrofolate synthetase</fullName>
    </alternativeName>
    <alternativeName>
        <fullName evidence="15">Folylpolyglutamate synthetase</fullName>
    </alternativeName>
    <alternativeName>
        <fullName evidence="16">Tetrahydrofolylpolyglutamate synthase</fullName>
    </alternativeName>
</protein>
<keyword evidence="10" id="KW-0479">Metal-binding</keyword>
<dbReference type="InterPro" id="IPR013221">
    <property type="entry name" value="Mur_ligase_cen"/>
</dbReference>
<evidence type="ECO:0000256" key="12">
    <source>
        <dbReference type="ARBA" id="ARBA00022840"/>
    </source>
</evidence>
<keyword evidence="12 22" id="KW-0067">ATP-binding</keyword>
<dbReference type="NCBIfam" id="TIGR01499">
    <property type="entry name" value="folC"/>
    <property type="match status" value="1"/>
</dbReference>
<dbReference type="EC" id="6.3.2.17" evidence="7"/>
<dbReference type="InterPro" id="IPR004101">
    <property type="entry name" value="Mur_ligase_C"/>
</dbReference>
<evidence type="ECO:0000256" key="9">
    <source>
        <dbReference type="ARBA" id="ARBA00022598"/>
    </source>
</evidence>
<dbReference type="GO" id="GO:0004326">
    <property type="term" value="F:tetrahydrofolylpolyglutamate synthase activity"/>
    <property type="evidence" value="ECO:0007669"/>
    <property type="project" value="UniProtKB-EC"/>
</dbReference>
<dbReference type="EMBL" id="ACZK01000009">
    <property type="protein sequence ID" value="EHG24329.1"/>
    <property type="molecule type" value="Genomic_DNA"/>
</dbReference>
<keyword evidence="13" id="KW-0460">Magnesium</keyword>
<comment type="function">
    <text evidence="2">Functions in two distinct reactions of the de novo folate biosynthetic pathway. Catalyzes the addition of a glutamate residue to dihydropteroate (7,8-dihydropteroate or H2Pte) to form dihydrofolate (7,8-dihydrofolate monoglutamate or H2Pte-Glu). Also catalyzes successive additions of L-glutamate to tetrahydrofolate or 10-formyltetrahydrofolate or 5,10-methylenetetrahydrofolate, leading to folylpolyglutamate derivatives.</text>
</comment>
<comment type="catalytic activity">
    <reaction evidence="19">
        <text>10-formyltetrahydrofolyl-(gamma-L-Glu)(n) + L-glutamate + ATP = 10-formyltetrahydrofolyl-(gamma-L-Glu)(n+1) + ADP + phosphate + H(+)</text>
        <dbReference type="Rhea" id="RHEA:51904"/>
        <dbReference type="Rhea" id="RHEA-COMP:13088"/>
        <dbReference type="Rhea" id="RHEA-COMP:14300"/>
        <dbReference type="ChEBI" id="CHEBI:15378"/>
        <dbReference type="ChEBI" id="CHEBI:29985"/>
        <dbReference type="ChEBI" id="CHEBI:30616"/>
        <dbReference type="ChEBI" id="CHEBI:43474"/>
        <dbReference type="ChEBI" id="CHEBI:134413"/>
        <dbReference type="ChEBI" id="CHEBI:456216"/>
        <dbReference type="EC" id="6.3.2.17"/>
    </reaction>
</comment>
<dbReference type="PROSITE" id="PS01012">
    <property type="entry name" value="FOLYLPOLYGLU_SYNT_2"/>
    <property type="match status" value="1"/>
</dbReference>
<dbReference type="GO" id="GO:0008841">
    <property type="term" value="F:dihydrofolate synthase activity"/>
    <property type="evidence" value="ECO:0007669"/>
    <property type="project" value="UniProtKB-EC"/>
</dbReference>
<dbReference type="GO" id="GO:0046656">
    <property type="term" value="P:folic acid biosynthetic process"/>
    <property type="evidence" value="ECO:0007669"/>
    <property type="project" value="UniProtKB-KW"/>
</dbReference>
<dbReference type="GO" id="GO:0005524">
    <property type="term" value="F:ATP binding"/>
    <property type="evidence" value="ECO:0007669"/>
    <property type="project" value="UniProtKB-KW"/>
</dbReference>
<evidence type="ECO:0000256" key="14">
    <source>
        <dbReference type="ARBA" id="ARBA00022909"/>
    </source>
</evidence>
<dbReference type="AlphaFoldDB" id="G5G9I8"/>
<dbReference type="Gene3D" id="3.40.1190.10">
    <property type="entry name" value="Mur-like, catalytic domain"/>
    <property type="match status" value="1"/>
</dbReference>
<dbReference type="InterPro" id="IPR036615">
    <property type="entry name" value="Mur_ligase_C_dom_sf"/>
</dbReference>
<evidence type="ECO:0000256" key="19">
    <source>
        <dbReference type="ARBA" id="ARBA00047808"/>
    </source>
</evidence>
<sequence length="428" mass="47666">MNYSETIHYLFTVTPLFQNLGAGAYKPGLRTTEILNEHFGHPHHNFRSIHVAGTNGKGSCCHTLAAILQAAGYKVGLFTSPHLLDFRERIRINGKKISEQYVIDFVEKERSFFEPLHPSFFEITTAMAFKYFAEEKVDVAIVEVGLGGRLDCTNIISPELSIITNISLDHQIFLGNTLAEIASEKAGIIKKGIPVVIGETVLETRPVFEERARVSDTKIIFAEDSPIVLNTFINGKDFKVYNTTIYGEIYGALIGDCQDKNANTILTAIKHLDNFKIPLQAILKGFAEVCETTGLMGRWQYIQKKPTVVCDTGHNAGGWKYLGERLTKISQEQTLRVVFGMANDKDIDSVLETLPKAAQYYWAHASVDRALTESQINKIAGQHTLLGKKFTTVEDAYKQALREASPNDFIFVGGSNFVVSDLLSYLSQ</sequence>
<comment type="cofactor">
    <cofactor evidence="1">
        <name>Mg(2+)</name>
        <dbReference type="ChEBI" id="CHEBI:18420"/>
    </cofactor>
</comment>
<dbReference type="SUPFAM" id="SSF53244">
    <property type="entry name" value="MurD-like peptide ligases, peptide-binding domain"/>
    <property type="match status" value="1"/>
</dbReference>
<evidence type="ECO:0000256" key="3">
    <source>
        <dbReference type="ARBA" id="ARBA00004799"/>
    </source>
</evidence>
<dbReference type="GO" id="GO:0046872">
    <property type="term" value="F:metal ion binding"/>
    <property type="evidence" value="ECO:0007669"/>
    <property type="project" value="UniProtKB-KW"/>
</dbReference>
<dbReference type="InterPro" id="IPR001645">
    <property type="entry name" value="Folylpolyglutamate_synth"/>
</dbReference>
<dbReference type="PANTHER" id="PTHR11136">
    <property type="entry name" value="FOLYLPOLYGLUTAMATE SYNTHASE-RELATED"/>
    <property type="match status" value="1"/>
</dbReference>
<organism evidence="25 26">
    <name type="scientific">Alloprevotella rava F0323</name>
    <dbReference type="NCBI Taxonomy" id="679199"/>
    <lineage>
        <taxon>Bacteria</taxon>
        <taxon>Pseudomonadati</taxon>
        <taxon>Bacteroidota</taxon>
        <taxon>Bacteroidia</taxon>
        <taxon>Bacteroidales</taxon>
        <taxon>Prevotellaceae</taxon>
        <taxon>Alloprevotella</taxon>
    </lineage>
</organism>
<evidence type="ECO:0000256" key="16">
    <source>
        <dbReference type="ARBA" id="ARBA00030592"/>
    </source>
</evidence>
<comment type="pathway">
    <text evidence="3">Cofactor biosynthesis; tetrahydrofolate biosynthesis; 7,8-dihydrofolate from 2-amino-4-hydroxy-6-hydroxymethyl-7,8-dihydropteridine diphosphate and 4-aminobenzoate: step 2/2.</text>
</comment>
<evidence type="ECO:0000256" key="20">
    <source>
        <dbReference type="ARBA" id="ARBA00049035"/>
    </source>
</evidence>
<evidence type="ECO:0000256" key="18">
    <source>
        <dbReference type="ARBA" id="ARBA00047493"/>
    </source>
</evidence>
<dbReference type="GO" id="GO:0005737">
    <property type="term" value="C:cytoplasm"/>
    <property type="evidence" value="ECO:0007669"/>
    <property type="project" value="TreeGrafter"/>
</dbReference>
<evidence type="ECO:0000256" key="17">
    <source>
        <dbReference type="ARBA" id="ARBA00032510"/>
    </source>
</evidence>
<feature type="domain" description="Mur ligase central" evidence="24">
    <location>
        <begin position="51"/>
        <end position="191"/>
    </location>
</feature>